<accession>A0A9P5ZT22</accession>
<dbReference type="GO" id="GO:0031683">
    <property type="term" value="F:G-protein beta/gamma-subunit complex binding"/>
    <property type="evidence" value="ECO:0007669"/>
    <property type="project" value="InterPro"/>
</dbReference>
<dbReference type="Gene3D" id="3.40.50.300">
    <property type="entry name" value="P-loop containing nucleotide triphosphate hydrolases"/>
    <property type="match status" value="2"/>
</dbReference>
<protein>
    <submittedName>
        <fullName evidence="8">G-alpha-domain-containing protein</fullName>
    </submittedName>
</protein>
<evidence type="ECO:0000256" key="3">
    <source>
        <dbReference type="ARBA" id="ARBA00023134"/>
    </source>
</evidence>
<dbReference type="InterPro" id="IPR027417">
    <property type="entry name" value="P-loop_NTPase"/>
</dbReference>
<dbReference type="GO" id="GO:0005834">
    <property type="term" value="C:heterotrimeric G-protein complex"/>
    <property type="evidence" value="ECO:0007669"/>
    <property type="project" value="TreeGrafter"/>
</dbReference>
<dbReference type="Gene3D" id="1.10.400.10">
    <property type="entry name" value="GI Alpha 1, domain 2-like"/>
    <property type="match status" value="1"/>
</dbReference>
<sequence length="499" mass="56537">MSKHRKDKSIWPSFQKLRESTSERALRQSAQAQARKRSENIDRAIEEERLKLTAEPKTKILLLGPSESGKSTMLKNFQMAFSPTTFRAQVDSWLPIIYLNIVRMLNSIIDSLESWDYGSDSLLYVEDAPATSTSTSSAHIPIDLQEIISRLRQLRIIETELDMDIYHSQPSTAFSSPAVTRPSSPTFASPSRIAVDRPGTLKKHDISRRASSISIRPGVLRQRLIDHHNADATSPSLAIYDRTKQFLEEHALDMVALWTHDWTREQLEAHEVHPEYQSGFFLDDITRICSPSFRPTAEDILRARVSTPSAEEYRLALEARPDSEWIIYDVSGGRSQRAAWAQYFEDVTAVLYVASLSAFDETLAEDITVNRLTDSLLLWQTLCSNKLLSAVDFVLLLNKMDLLESKLVGNDEKGRSGIKFVKHVNSFKSRPNDLATVAKYIQEMFLSLHRQHSPPSRKVYSHLACAIVSRQSSIQKMARCANFPVLTLLLGCSRHFADT</sequence>
<dbReference type="FunFam" id="3.40.50.300:FF:000692">
    <property type="entry name" value="Guanine nucleotide-binding protein subunit alpha"/>
    <property type="match status" value="1"/>
</dbReference>
<dbReference type="Proteomes" id="UP000807025">
    <property type="component" value="Unassembled WGS sequence"/>
</dbReference>
<dbReference type="AlphaFoldDB" id="A0A9P5ZT22"/>
<reference evidence="8" key="1">
    <citation type="submission" date="2020-11" db="EMBL/GenBank/DDBJ databases">
        <authorList>
            <consortium name="DOE Joint Genome Institute"/>
            <person name="Ahrendt S."/>
            <person name="Riley R."/>
            <person name="Andreopoulos W."/>
            <person name="Labutti K."/>
            <person name="Pangilinan J."/>
            <person name="Ruiz-Duenas F.J."/>
            <person name="Barrasa J.M."/>
            <person name="Sanchez-Garcia M."/>
            <person name="Camarero S."/>
            <person name="Miyauchi S."/>
            <person name="Serrano A."/>
            <person name="Linde D."/>
            <person name="Babiker R."/>
            <person name="Drula E."/>
            <person name="Ayuso-Fernandez I."/>
            <person name="Pacheco R."/>
            <person name="Padilla G."/>
            <person name="Ferreira P."/>
            <person name="Barriuso J."/>
            <person name="Kellner H."/>
            <person name="Castanera R."/>
            <person name="Alfaro M."/>
            <person name="Ramirez L."/>
            <person name="Pisabarro A.G."/>
            <person name="Kuo A."/>
            <person name="Tritt A."/>
            <person name="Lipzen A."/>
            <person name="He G."/>
            <person name="Yan M."/>
            <person name="Ng V."/>
            <person name="Cullen D."/>
            <person name="Martin F."/>
            <person name="Rosso M.-N."/>
            <person name="Henrissat B."/>
            <person name="Hibbett D."/>
            <person name="Martinez A.T."/>
            <person name="Grigoriev I.V."/>
        </authorList>
    </citation>
    <scope>NUCLEOTIDE SEQUENCE</scope>
    <source>
        <strain evidence="8">ATCC 90797</strain>
    </source>
</reference>
<evidence type="ECO:0000313" key="9">
    <source>
        <dbReference type="Proteomes" id="UP000807025"/>
    </source>
</evidence>
<dbReference type="OrthoDB" id="5817230at2759"/>
<feature type="binding site" evidence="5">
    <location>
        <position position="466"/>
    </location>
    <ligand>
        <name>GTP</name>
        <dbReference type="ChEBI" id="CHEBI:37565"/>
    </ligand>
</feature>
<gene>
    <name evidence="8" type="ORF">BDN71DRAFT_1057176</name>
</gene>
<feature type="binding site" evidence="5">
    <location>
        <begin position="301"/>
        <end position="307"/>
    </location>
    <ligand>
        <name>GTP</name>
        <dbReference type="ChEBI" id="CHEBI:37565"/>
    </ligand>
</feature>
<dbReference type="InterPro" id="IPR011025">
    <property type="entry name" value="GproteinA_insert"/>
</dbReference>
<dbReference type="GO" id="GO:0001664">
    <property type="term" value="F:G protein-coupled receptor binding"/>
    <property type="evidence" value="ECO:0007669"/>
    <property type="project" value="TreeGrafter"/>
</dbReference>
<evidence type="ECO:0000256" key="6">
    <source>
        <dbReference type="PIRSR" id="PIRSR601019-2"/>
    </source>
</evidence>
<keyword evidence="3 5" id="KW-0342">GTP-binding</keyword>
<dbReference type="PRINTS" id="PR00318">
    <property type="entry name" value="GPROTEINA"/>
</dbReference>
<dbReference type="GO" id="GO:0007188">
    <property type="term" value="P:adenylate cyclase-modulating G protein-coupled receptor signaling pathway"/>
    <property type="evidence" value="ECO:0007669"/>
    <property type="project" value="TreeGrafter"/>
</dbReference>
<keyword evidence="1 6" id="KW-0479">Metal-binding</keyword>
<keyword evidence="6" id="KW-0460">Magnesium</keyword>
<evidence type="ECO:0000256" key="7">
    <source>
        <dbReference type="SAM" id="MobiDB-lite"/>
    </source>
</evidence>
<organism evidence="8 9">
    <name type="scientific">Pleurotus eryngii</name>
    <name type="common">Boletus of the steppes</name>
    <dbReference type="NCBI Taxonomy" id="5323"/>
    <lineage>
        <taxon>Eukaryota</taxon>
        <taxon>Fungi</taxon>
        <taxon>Dikarya</taxon>
        <taxon>Basidiomycota</taxon>
        <taxon>Agaricomycotina</taxon>
        <taxon>Agaricomycetes</taxon>
        <taxon>Agaricomycetidae</taxon>
        <taxon>Agaricales</taxon>
        <taxon>Pleurotineae</taxon>
        <taxon>Pleurotaceae</taxon>
        <taxon>Pleurotus</taxon>
    </lineage>
</organism>
<feature type="binding site" evidence="6">
    <location>
        <position position="307"/>
    </location>
    <ligand>
        <name>Mg(2+)</name>
        <dbReference type="ChEBI" id="CHEBI:18420"/>
    </ligand>
</feature>
<dbReference type="SUPFAM" id="SSF52540">
    <property type="entry name" value="P-loop containing nucleoside triphosphate hydrolases"/>
    <property type="match status" value="1"/>
</dbReference>
<dbReference type="SMART" id="SM00275">
    <property type="entry name" value="G_alpha"/>
    <property type="match status" value="1"/>
</dbReference>
<dbReference type="InterPro" id="IPR001019">
    <property type="entry name" value="Gprotein_alpha_su"/>
</dbReference>
<dbReference type="GO" id="GO:0046872">
    <property type="term" value="F:metal ion binding"/>
    <property type="evidence" value="ECO:0007669"/>
    <property type="project" value="UniProtKB-KW"/>
</dbReference>
<evidence type="ECO:0000256" key="4">
    <source>
        <dbReference type="ARBA" id="ARBA00023224"/>
    </source>
</evidence>
<dbReference type="EMBL" id="MU154581">
    <property type="protein sequence ID" value="KAF9493743.1"/>
    <property type="molecule type" value="Genomic_DNA"/>
</dbReference>
<dbReference type="GO" id="GO:0003924">
    <property type="term" value="F:GTPase activity"/>
    <property type="evidence" value="ECO:0007669"/>
    <property type="project" value="InterPro"/>
</dbReference>
<comment type="caution">
    <text evidence="8">The sequence shown here is derived from an EMBL/GenBank/DDBJ whole genome shotgun (WGS) entry which is preliminary data.</text>
</comment>
<dbReference type="PANTHER" id="PTHR10218:SF360">
    <property type="entry name" value="GUANINE NUCLEOTIDE-BINDING PROTEIN SUBUNIT ALPHA HOMOLOG"/>
    <property type="match status" value="1"/>
</dbReference>
<feature type="region of interest" description="Disordered" evidence="7">
    <location>
        <begin position="21"/>
        <end position="40"/>
    </location>
</feature>
<feature type="binding site" evidence="5">
    <location>
        <begin position="398"/>
        <end position="401"/>
    </location>
    <ligand>
        <name>GTP</name>
        <dbReference type="ChEBI" id="CHEBI:37565"/>
    </ligand>
</feature>
<evidence type="ECO:0000256" key="2">
    <source>
        <dbReference type="ARBA" id="ARBA00022741"/>
    </source>
</evidence>
<dbReference type="Pfam" id="PF00503">
    <property type="entry name" value="G-alpha"/>
    <property type="match status" value="1"/>
</dbReference>
<keyword evidence="2 5" id="KW-0547">Nucleotide-binding</keyword>
<dbReference type="PROSITE" id="PS51882">
    <property type="entry name" value="G_ALPHA"/>
    <property type="match status" value="1"/>
</dbReference>
<evidence type="ECO:0000313" key="8">
    <source>
        <dbReference type="EMBL" id="KAF9493743.1"/>
    </source>
</evidence>
<keyword evidence="4" id="KW-0807">Transducer</keyword>
<dbReference type="GO" id="GO:0005737">
    <property type="term" value="C:cytoplasm"/>
    <property type="evidence" value="ECO:0007669"/>
    <property type="project" value="TreeGrafter"/>
</dbReference>
<evidence type="ECO:0000256" key="5">
    <source>
        <dbReference type="PIRSR" id="PIRSR601019-1"/>
    </source>
</evidence>
<name>A0A9P5ZT22_PLEER</name>
<keyword evidence="9" id="KW-1185">Reference proteome</keyword>
<proteinExistence type="predicted"/>
<dbReference type="PANTHER" id="PTHR10218">
    <property type="entry name" value="GTP-BINDING PROTEIN ALPHA SUBUNIT"/>
    <property type="match status" value="1"/>
</dbReference>
<evidence type="ECO:0000256" key="1">
    <source>
        <dbReference type="ARBA" id="ARBA00022723"/>
    </source>
</evidence>
<dbReference type="SUPFAM" id="SSF47895">
    <property type="entry name" value="Transducin (alpha subunit), insertion domain"/>
    <property type="match status" value="1"/>
</dbReference>
<dbReference type="GO" id="GO:0005525">
    <property type="term" value="F:GTP binding"/>
    <property type="evidence" value="ECO:0007669"/>
    <property type="project" value="UniProtKB-KW"/>
</dbReference>